<dbReference type="Proteomes" id="UP000887580">
    <property type="component" value="Unplaced"/>
</dbReference>
<reference evidence="2" key="1">
    <citation type="submission" date="2022-11" db="UniProtKB">
        <authorList>
            <consortium name="WormBaseParasite"/>
        </authorList>
    </citation>
    <scope>IDENTIFICATION</scope>
</reference>
<protein>
    <submittedName>
        <fullName evidence="2">Uncharacterized protein</fullName>
    </submittedName>
</protein>
<evidence type="ECO:0000313" key="2">
    <source>
        <dbReference type="WBParaSite" id="PS1159_v2.g799.t1"/>
    </source>
</evidence>
<evidence type="ECO:0000313" key="1">
    <source>
        <dbReference type="Proteomes" id="UP000887580"/>
    </source>
</evidence>
<dbReference type="WBParaSite" id="PS1159_v2.g799.t1">
    <property type="protein sequence ID" value="PS1159_v2.g799.t1"/>
    <property type="gene ID" value="PS1159_v2.g799"/>
</dbReference>
<name>A0AC35GRQ2_9BILA</name>
<organism evidence="1 2">
    <name type="scientific">Panagrolaimus sp. PS1159</name>
    <dbReference type="NCBI Taxonomy" id="55785"/>
    <lineage>
        <taxon>Eukaryota</taxon>
        <taxon>Metazoa</taxon>
        <taxon>Ecdysozoa</taxon>
        <taxon>Nematoda</taxon>
        <taxon>Chromadorea</taxon>
        <taxon>Rhabditida</taxon>
        <taxon>Tylenchina</taxon>
        <taxon>Panagrolaimomorpha</taxon>
        <taxon>Panagrolaimoidea</taxon>
        <taxon>Panagrolaimidae</taxon>
        <taxon>Panagrolaimus</taxon>
    </lineage>
</organism>
<sequence>MEMILFAALFVIAVNSYSIRPSKHSFDLLLPFNNPQIYYRSLGGERAFKRSAADEDDQKIASLIYNILYDTDGEEVTNNHKIKRDAELFSGQKRQSLRKSNFDILAGGGLGK</sequence>
<proteinExistence type="predicted"/>
<accession>A0AC35GRQ2</accession>